<sequence>MIIEKEDGELLTTDKLNTPEATKAEEVDVVEKAESAMVEVVRHLKTFQNVSEDLQKILERRHQKICNEADGLRSKQELDTLNLMNEHEAESKKVKTGFWNKARGLVVDYLGKGREAAKKVEDEIYNIVGFAETHPELVKLVNDIIARQRALSDK</sequence>
<protein>
    <submittedName>
        <fullName evidence="1">Uncharacterized protein</fullName>
    </submittedName>
</protein>
<dbReference type="Proteomes" id="UP000179136">
    <property type="component" value="Unassembled WGS sequence"/>
</dbReference>
<dbReference type="EMBL" id="MFMW01000021">
    <property type="protein sequence ID" value="OGG87132.1"/>
    <property type="molecule type" value="Genomic_DNA"/>
</dbReference>
<evidence type="ECO:0000313" key="2">
    <source>
        <dbReference type="Proteomes" id="UP000179136"/>
    </source>
</evidence>
<organism evidence="1 2">
    <name type="scientific">Candidatus Kuenenbacteria bacterium RIFCSPHIGHO2_02_FULL_39_13</name>
    <dbReference type="NCBI Taxonomy" id="1798561"/>
    <lineage>
        <taxon>Bacteria</taxon>
        <taxon>Candidatus Kueneniibacteriota</taxon>
    </lineage>
</organism>
<reference evidence="1 2" key="1">
    <citation type="journal article" date="2016" name="Nat. Commun.">
        <title>Thousands of microbial genomes shed light on interconnected biogeochemical processes in an aquifer system.</title>
        <authorList>
            <person name="Anantharaman K."/>
            <person name="Brown C.T."/>
            <person name="Hug L.A."/>
            <person name="Sharon I."/>
            <person name="Castelle C.J."/>
            <person name="Probst A.J."/>
            <person name="Thomas B.C."/>
            <person name="Singh A."/>
            <person name="Wilkins M.J."/>
            <person name="Karaoz U."/>
            <person name="Brodie E.L."/>
            <person name="Williams K.H."/>
            <person name="Hubbard S.S."/>
            <person name="Banfield J.F."/>
        </authorList>
    </citation>
    <scope>NUCLEOTIDE SEQUENCE [LARGE SCALE GENOMIC DNA]</scope>
</reference>
<comment type="caution">
    <text evidence="1">The sequence shown here is derived from an EMBL/GenBank/DDBJ whole genome shotgun (WGS) entry which is preliminary data.</text>
</comment>
<evidence type="ECO:0000313" key="1">
    <source>
        <dbReference type="EMBL" id="OGG87132.1"/>
    </source>
</evidence>
<name>A0A1F6FMP9_9BACT</name>
<dbReference type="STRING" id="1798561.A3B87_00345"/>
<dbReference type="AlphaFoldDB" id="A0A1F6FMP9"/>
<accession>A0A1F6FMP9</accession>
<proteinExistence type="predicted"/>
<gene>
    <name evidence="1" type="ORF">A3B87_00345</name>
</gene>